<keyword evidence="2" id="KW-1133">Transmembrane helix</keyword>
<dbReference type="Proteomes" id="UP001301731">
    <property type="component" value="Chromosome"/>
</dbReference>
<feature type="transmembrane region" description="Helical" evidence="2">
    <location>
        <begin position="113"/>
        <end position="131"/>
    </location>
</feature>
<dbReference type="RefSeq" id="WP_318100406.1">
    <property type="nucleotide sequence ID" value="NZ_CP137573.1"/>
</dbReference>
<feature type="region of interest" description="Disordered" evidence="1">
    <location>
        <begin position="1"/>
        <end position="22"/>
    </location>
</feature>
<protein>
    <recommendedName>
        <fullName evidence="5">Integral membrane protein</fullName>
    </recommendedName>
</protein>
<name>A0ABZ0LLK3_9ACTN</name>
<sequence length="426" mass="44722">MTDHVKYLPTGTAPGDAGTWSPHDAERWRAAGGSAVFAPGGGGWVLAALVAVTFALTPWPDGAPWSAYPMAVLTAALPLWYRYLPVPVLLCAVVVAADAVVLLGGAADGGVRLGLVSAFLAAVWAFTGALFRLRARRRQRAVARAAAGSARHPLPDGIPDSHVRRGGRWIGLGGGLCLAAAALLAHGLVQDLTADDGPAAYEPIGQQVTALLLLVPGTTLVGRGLVTRWAARRLYDGPQPALIVGVRATASRHQWITPDARTPAARPLIAYFSWPPDTHRGRRLLRGGAEHTLRQEHHDIDPLEEPFEAVLYGTLAEGSEAVLQYAVYDGDTRIVDRIVTAPLLPRRRRRPGIWTSSGVSHRLTERRRVRTAAEAAAAKQRMAAARQKDRRPESTSSSGRNSAGTSCGGCGGGGCGGGGCGGCGCG</sequence>
<evidence type="ECO:0000256" key="1">
    <source>
        <dbReference type="SAM" id="MobiDB-lite"/>
    </source>
</evidence>
<feature type="transmembrane region" description="Helical" evidence="2">
    <location>
        <begin position="88"/>
        <end position="107"/>
    </location>
</feature>
<reference evidence="3 4" key="1">
    <citation type="submission" date="2023-10" db="EMBL/GenBank/DDBJ databases">
        <title>The genome sequence of Streptomyces sp. HUAS YS2.</title>
        <authorList>
            <person name="Mo P."/>
        </authorList>
    </citation>
    <scope>NUCLEOTIDE SEQUENCE [LARGE SCALE GENOMIC DNA]</scope>
    <source>
        <strain evidence="3 4">HUAS YS2</strain>
    </source>
</reference>
<feature type="compositionally biased region" description="Polar residues" evidence="1">
    <location>
        <begin position="394"/>
        <end position="405"/>
    </location>
</feature>
<feature type="transmembrane region" description="Helical" evidence="2">
    <location>
        <begin position="169"/>
        <end position="188"/>
    </location>
</feature>
<organism evidence="3 4">
    <name type="scientific">Streptomyces solicathayae</name>
    <dbReference type="NCBI Taxonomy" id="3081768"/>
    <lineage>
        <taxon>Bacteria</taxon>
        <taxon>Bacillati</taxon>
        <taxon>Actinomycetota</taxon>
        <taxon>Actinomycetes</taxon>
        <taxon>Kitasatosporales</taxon>
        <taxon>Streptomycetaceae</taxon>
        <taxon>Streptomyces</taxon>
    </lineage>
</organism>
<keyword evidence="2" id="KW-0812">Transmembrane</keyword>
<keyword evidence="4" id="KW-1185">Reference proteome</keyword>
<evidence type="ECO:0000313" key="3">
    <source>
        <dbReference type="EMBL" id="WOX20145.1"/>
    </source>
</evidence>
<feature type="compositionally biased region" description="Low complexity" evidence="1">
    <location>
        <begin position="372"/>
        <end position="385"/>
    </location>
</feature>
<gene>
    <name evidence="3" type="ORF">R2D22_01545</name>
</gene>
<evidence type="ECO:0000313" key="4">
    <source>
        <dbReference type="Proteomes" id="UP001301731"/>
    </source>
</evidence>
<accession>A0ABZ0LLK3</accession>
<proteinExistence type="predicted"/>
<evidence type="ECO:0008006" key="5">
    <source>
        <dbReference type="Google" id="ProtNLM"/>
    </source>
</evidence>
<feature type="transmembrane region" description="Helical" evidence="2">
    <location>
        <begin position="62"/>
        <end position="81"/>
    </location>
</feature>
<feature type="transmembrane region" description="Helical" evidence="2">
    <location>
        <begin position="36"/>
        <end position="56"/>
    </location>
</feature>
<evidence type="ECO:0000256" key="2">
    <source>
        <dbReference type="SAM" id="Phobius"/>
    </source>
</evidence>
<dbReference type="EMBL" id="CP137573">
    <property type="protein sequence ID" value="WOX20145.1"/>
    <property type="molecule type" value="Genomic_DNA"/>
</dbReference>
<keyword evidence="2" id="KW-0472">Membrane</keyword>
<feature type="transmembrane region" description="Helical" evidence="2">
    <location>
        <begin position="208"/>
        <end position="226"/>
    </location>
</feature>
<feature type="region of interest" description="Disordered" evidence="1">
    <location>
        <begin position="350"/>
        <end position="406"/>
    </location>
</feature>